<feature type="binding site" evidence="8">
    <location>
        <position position="102"/>
    </location>
    <ligand>
        <name>Mg(2+)</name>
        <dbReference type="ChEBI" id="CHEBI:18420"/>
    </ligand>
</feature>
<dbReference type="GO" id="GO:0006777">
    <property type="term" value="P:Mo-molybdopterin cofactor biosynthetic process"/>
    <property type="evidence" value="ECO:0007669"/>
    <property type="project" value="UniProtKB-KW"/>
</dbReference>
<feature type="binding site" evidence="8">
    <location>
        <position position="25"/>
    </location>
    <ligand>
        <name>GTP</name>
        <dbReference type="ChEBI" id="CHEBI:37565"/>
    </ligand>
</feature>
<protein>
    <recommendedName>
        <fullName evidence="8">Probable molybdenum cofactor guanylyltransferase</fullName>
        <shortName evidence="8">MoCo guanylyltransferase</shortName>
        <ecNumber evidence="8">2.7.7.77</ecNumber>
    </recommendedName>
    <alternativeName>
        <fullName evidence="8">GTP:molybdopterin guanylyltransferase</fullName>
    </alternativeName>
    <alternativeName>
        <fullName evidence="8">Mo-MPT guanylyltransferase</fullName>
    </alternativeName>
    <alternativeName>
        <fullName evidence="8">Molybdopterin guanylyltransferase</fullName>
    </alternativeName>
    <alternativeName>
        <fullName evidence="8">Molybdopterin-guanine dinucleotide synthase</fullName>
        <shortName evidence="8">MGD synthase</shortName>
    </alternativeName>
</protein>
<evidence type="ECO:0000256" key="7">
    <source>
        <dbReference type="ARBA" id="ARBA00023150"/>
    </source>
</evidence>
<feature type="binding site" evidence="8">
    <location>
        <begin position="13"/>
        <end position="15"/>
    </location>
    <ligand>
        <name>GTP</name>
        <dbReference type="ChEBI" id="CHEBI:37565"/>
    </ligand>
</feature>
<evidence type="ECO:0000256" key="2">
    <source>
        <dbReference type="ARBA" id="ARBA00022679"/>
    </source>
</evidence>
<dbReference type="eggNOG" id="COG0746">
    <property type="taxonomic scope" value="Bacteria"/>
</dbReference>
<keyword evidence="2 8" id="KW-0808">Transferase</keyword>
<dbReference type="EMBL" id="CP001999">
    <property type="protein sequence ID" value="ADG91968.1"/>
    <property type="molecule type" value="Genomic_DNA"/>
</dbReference>
<dbReference type="GO" id="GO:0061603">
    <property type="term" value="F:molybdenum cofactor guanylyltransferase activity"/>
    <property type="evidence" value="ECO:0007669"/>
    <property type="project" value="UniProtKB-EC"/>
</dbReference>
<comment type="catalytic activity">
    <reaction evidence="8">
        <text>Mo-molybdopterin + GTP + H(+) = Mo-molybdopterin guanine dinucleotide + diphosphate</text>
        <dbReference type="Rhea" id="RHEA:34243"/>
        <dbReference type="ChEBI" id="CHEBI:15378"/>
        <dbReference type="ChEBI" id="CHEBI:33019"/>
        <dbReference type="ChEBI" id="CHEBI:37565"/>
        <dbReference type="ChEBI" id="CHEBI:71302"/>
        <dbReference type="ChEBI" id="CHEBI:71310"/>
        <dbReference type="EC" id="2.7.7.77"/>
    </reaction>
</comment>
<dbReference type="InterPro" id="IPR029044">
    <property type="entry name" value="Nucleotide-diphossugar_trans"/>
</dbReference>
<evidence type="ECO:0000256" key="4">
    <source>
        <dbReference type="ARBA" id="ARBA00022741"/>
    </source>
</evidence>
<dbReference type="AlphaFoldDB" id="D5V506"/>
<dbReference type="InterPro" id="IPR025877">
    <property type="entry name" value="MobA-like_NTP_Trfase"/>
</dbReference>
<dbReference type="EC" id="2.7.7.77" evidence="8"/>
<evidence type="ECO:0000256" key="5">
    <source>
        <dbReference type="ARBA" id="ARBA00022842"/>
    </source>
</evidence>
<keyword evidence="6 8" id="KW-0342">GTP-binding</keyword>
<comment type="function">
    <text evidence="8">Transfers a GMP moiety from GTP to Mo-molybdopterin (Mo-MPT) cofactor (Moco or molybdenum cofactor) to form Mo-molybdopterin guanine dinucleotide (Mo-MGD) cofactor.</text>
</comment>
<dbReference type="STRING" id="572480.Arnit_0302"/>
<name>D5V506_ARCNC</name>
<comment type="cofactor">
    <cofactor evidence="8">
        <name>Mg(2+)</name>
        <dbReference type="ChEBI" id="CHEBI:18420"/>
    </cofactor>
</comment>
<keyword evidence="3 8" id="KW-0479">Metal-binding</keyword>
<keyword evidence="7 8" id="KW-0501">Molybdenum cofactor biosynthesis</keyword>
<dbReference type="Proteomes" id="UP000000939">
    <property type="component" value="Chromosome"/>
</dbReference>
<gene>
    <name evidence="8" type="primary">mobA</name>
    <name evidence="10" type="ordered locus">Arnit_0302</name>
</gene>
<dbReference type="GO" id="GO:0005737">
    <property type="term" value="C:cytoplasm"/>
    <property type="evidence" value="ECO:0007669"/>
    <property type="project" value="UniProtKB-SubCell"/>
</dbReference>
<keyword evidence="11" id="KW-1185">Reference proteome</keyword>
<comment type="domain">
    <text evidence="8">The N-terminal domain determines nucleotide recognition and specific binding, while the C-terminal domain determines the specific binding to the target protein.</text>
</comment>
<dbReference type="Pfam" id="PF12804">
    <property type="entry name" value="NTP_transf_3"/>
    <property type="match status" value="1"/>
</dbReference>
<dbReference type="Gene3D" id="3.90.550.10">
    <property type="entry name" value="Spore Coat Polysaccharide Biosynthesis Protein SpsA, Chain A"/>
    <property type="match status" value="1"/>
</dbReference>
<accession>D5V506</accession>
<proteinExistence type="inferred from homology"/>
<dbReference type="HAMAP" id="MF_00316">
    <property type="entry name" value="MobA"/>
    <property type="match status" value="1"/>
</dbReference>
<sequence>MIKPHFDIPCVILCGGRSSRMGEDKSLLPFSNYNTLTQYQFDRLKTHFKNIYLSSKTNKFDFLKSDENIIFDNIEDESSPLIALKSIFETIKSDKVFILTVDTPFVKIETIAKLINESLNSSTIAITSREHNLCGVYERSCLKIINQMLKENNHKIGFLLKRIELKKIEFFDENEFLNLNKKEDYQKALSLI</sequence>
<evidence type="ECO:0000313" key="11">
    <source>
        <dbReference type="Proteomes" id="UP000000939"/>
    </source>
</evidence>
<keyword evidence="1 8" id="KW-0963">Cytoplasm</keyword>
<keyword evidence="5 8" id="KW-0460">Magnesium</keyword>
<dbReference type="GO" id="GO:0046872">
    <property type="term" value="F:metal ion binding"/>
    <property type="evidence" value="ECO:0007669"/>
    <property type="project" value="UniProtKB-KW"/>
</dbReference>
<keyword evidence="4 8" id="KW-0547">Nucleotide-binding</keyword>
<organism evidence="10 11">
    <name type="scientific">Arcobacter nitrofigilis (strain ATCC 33309 / DSM 7299 / CCUG 15893 / LMG 7604 / NCTC 12251 / CI)</name>
    <name type="common">Campylobacter nitrofigilis</name>
    <dbReference type="NCBI Taxonomy" id="572480"/>
    <lineage>
        <taxon>Bacteria</taxon>
        <taxon>Pseudomonadati</taxon>
        <taxon>Campylobacterota</taxon>
        <taxon>Epsilonproteobacteria</taxon>
        <taxon>Campylobacterales</taxon>
        <taxon>Arcobacteraceae</taxon>
        <taxon>Arcobacter</taxon>
    </lineage>
</organism>
<dbReference type="GO" id="GO:0005525">
    <property type="term" value="F:GTP binding"/>
    <property type="evidence" value="ECO:0007669"/>
    <property type="project" value="UniProtKB-UniRule"/>
</dbReference>
<evidence type="ECO:0000256" key="1">
    <source>
        <dbReference type="ARBA" id="ARBA00022490"/>
    </source>
</evidence>
<evidence type="ECO:0000259" key="9">
    <source>
        <dbReference type="Pfam" id="PF12804"/>
    </source>
</evidence>
<dbReference type="HOGENOM" id="CLU_055597_2_2_7"/>
<dbReference type="SUPFAM" id="SSF53448">
    <property type="entry name" value="Nucleotide-diphospho-sugar transferases"/>
    <property type="match status" value="1"/>
</dbReference>
<comment type="subcellular location">
    <subcellularLocation>
        <location evidence="8">Cytoplasm</location>
    </subcellularLocation>
</comment>
<feature type="domain" description="MobA-like NTP transferase" evidence="9">
    <location>
        <begin position="10"/>
        <end position="153"/>
    </location>
</feature>
<evidence type="ECO:0000256" key="8">
    <source>
        <dbReference type="HAMAP-Rule" id="MF_00316"/>
    </source>
</evidence>
<dbReference type="CDD" id="cd02503">
    <property type="entry name" value="MobA"/>
    <property type="match status" value="1"/>
</dbReference>
<dbReference type="PANTHER" id="PTHR19136">
    <property type="entry name" value="MOLYBDENUM COFACTOR GUANYLYLTRANSFERASE"/>
    <property type="match status" value="1"/>
</dbReference>
<comment type="caution">
    <text evidence="8">Lacks conserved residue(s) required for the propagation of feature annotation.</text>
</comment>
<dbReference type="NCBIfam" id="NF001837">
    <property type="entry name" value="PRK00560.1"/>
    <property type="match status" value="1"/>
</dbReference>
<dbReference type="KEGG" id="ant:Arnit_0302"/>
<evidence type="ECO:0000256" key="3">
    <source>
        <dbReference type="ARBA" id="ARBA00022723"/>
    </source>
</evidence>
<feature type="binding site" evidence="8">
    <location>
        <position position="102"/>
    </location>
    <ligand>
        <name>GTP</name>
        <dbReference type="ChEBI" id="CHEBI:37565"/>
    </ligand>
</feature>
<reference evidence="10 11" key="1">
    <citation type="journal article" date="2010" name="Stand. Genomic Sci.">
        <title>Complete genome sequence of Arcobacter nitrofigilis type strain (CI).</title>
        <authorList>
            <person name="Pati A."/>
            <person name="Gronow S."/>
            <person name="Lapidus A."/>
            <person name="Copeland A."/>
            <person name="Glavina Del Rio T."/>
            <person name="Nolan M."/>
            <person name="Lucas S."/>
            <person name="Tice H."/>
            <person name="Cheng J.F."/>
            <person name="Han C."/>
            <person name="Chertkov O."/>
            <person name="Bruce D."/>
            <person name="Tapia R."/>
            <person name="Goodwin L."/>
            <person name="Pitluck S."/>
            <person name="Liolios K."/>
            <person name="Ivanova N."/>
            <person name="Mavromatis K."/>
            <person name="Chen A."/>
            <person name="Palaniappan K."/>
            <person name="Land M."/>
            <person name="Hauser L."/>
            <person name="Chang Y.J."/>
            <person name="Jeffries C.D."/>
            <person name="Detter J.C."/>
            <person name="Rohde M."/>
            <person name="Goker M."/>
            <person name="Bristow J."/>
            <person name="Eisen J.A."/>
            <person name="Markowitz V."/>
            <person name="Hugenholtz P."/>
            <person name="Klenk H.P."/>
            <person name="Kyrpides N.C."/>
        </authorList>
    </citation>
    <scope>NUCLEOTIDE SEQUENCE [LARGE SCALE GENOMIC DNA]</scope>
    <source>
        <strain evidence="11">ATCC 33309 / DSM 7299 / CCUG 15893 / LMG 7604 / NCTC 12251 / CI</strain>
    </source>
</reference>
<dbReference type="OrthoDB" id="9788394at2"/>
<evidence type="ECO:0000256" key="6">
    <source>
        <dbReference type="ARBA" id="ARBA00023134"/>
    </source>
</evidence>
<dbReference type="PANTHER" id="PTHR19136:SF81">
    <property type="entry name" value="MOLYBDENUM COFACTOR GUANYLYLTRANSFERASE"/>
    <property type="match status" value="1"/>
</dbReference>
<dbReference type="RefSeq" id="WP_013134113.1">
    <property type="nucleotide sequence ID" value="NC_014166.1"/>
</dbReference>
<evidence type="ECO:0000313" key="10">
    <source>
        <dbReference type="EMBL" id="ADG91968.1"/>
    </source>
</evidence>
<feature type="binding site" evidence="8">
    <location>
        <position position="72"/>
    </location>
    <ligand>
        <name>GTP</name>
        <dbReference type="ChEBI" id="CHEBI:37565"/>
    </ligand>
</feature>
<comment type="similarity">
    <text evidence="8">Belongs to the MobA family.</text>
</comment>
<dbReference type="InterPro" id="IPR013482">
    <property type="entry name" value="Molybde_CF_guanTrfase"/>
</dbReference>